<name>A0A3S8U4J9_9RHOB</name>
<dbReference type="Proteomes" id="UP000282002">
    <property type="component" value="Chromosome"/>
</dbReference>
<sequence>MQTLDDNDPQAVFVVILREFLVARDIEMIIRDFCSDARVVLARTLDDAMAALPSGKIRAAFIQMDAKAFSDSEFSQRVASDGGRTVLVGLDVDEAVPKGWATLRFPFVEQDVSALLAKDATPGPDQGTEAG</sequence>
<organism evidence="1 2">
    <name type="scientific">Tabrizicola piscis</name>
    <dbReference type="NCBI Taxonomy" id="2494374"/>
    <lineage>
        <taxon>Bacteria</taxon>
        <taxon>Pseudomonadati</taxon>
        <taxon>Pseudomonadota</taxon>
        <taxon>Alphaproteobacteria</taxon>
        <taxon>Rhodobacterales</taxon>
        <taxon>Paracoccaceae</taxon>
        <taxon>Tabrizicola</taxon>
    </lineage>
</organism>
<proteinExistence type="predicted"/>
<evidence type="ECO:0000313" key="1">
    <source>
        <dbReference type="EMBL" id="AZL58543.1"/>
    </source>
</evidence>
<gene>
    <name evidence="1" type="ORF">EI545_06670</name>
</gene>
<dbReference type="RefSeq" id="WP_125324744.1">
    <property type="nucleotide sequence ID" value="NZ_CP034328.1"/>
</dbReference>
<reference evidence="1 2" key="1">
    <citation type="submission" date="2018-12" db="EMBL/GenBank/DDBJ databases">
        <title>Complete genome sequencing of Tabrizicola sp. K13M18.</title>
        <authorList>
            <person name="Bae J.-W."/>
        </authorList>
    </citation>
    <scope>NUCLEOTIDE SEQUENCE [LARGE SCALE GENOMIC DNA]</scope>
    <source>
        <strain evidence="1 2">K13M18</strain>
    </source>
</reference>
<evidence type="ECO:0000313" key="2">
    <source>
        <dbReference type="Proteomes" id="UP000282002"/>
    </source>
</evidence>
<accession>A0A3S8U4J9</accession>
<dbReference type="EMBL" id="CP034328">
    <property type="protein sequence ID" value="AZL58543.1"/>
    <property type="molecule type" value="Genomic_DNA"/>
</dbReference>
<dbReference type="KEGG" id="taw:EI545_06670"/>
<keyword evidence="2" id="KW-1185">Reference proteome</keyword>
<protein>
    <submittedName>
        <fullName evidence="1">Uncharacterized protein</fullName>
    </submittedName>
</protein>
<dbReference type="AlphaFoldDB" id="A0A3S8U4J9"/>